<feature type="compositionally biased region" description="Polar residues" evidence="1">
    <location>
        <begin position="119"/>
        <end position="129"/>
    </location>
</feature>
<feature type="region of interest" description="Disordered" evidence="1">
    <location>
        <begin position="22"/>
        <end position="129"/>
    </location>
</feature>
<proteinExistence type="predicted"/>
<accession>A0A8D8A6G4</accession>
<sequence length="129" mass="14244">MQGPLSPADPSISTVVHIPLAPRSRLQQQPGHLRQNGTIRWQSRYSGERNGTGPVGGQLGDQAGQSNQQRQWRRPSIPIAIPPSAPPERTSQQQRQHRHLRNGNTRGHTGFADLADQHSIITTSPRFSP</sequence>
<evidence type="ECO:0000256" key="1">
    <source>
        <dbReference type="SAM" id="MobiDB-lite"/>
    </source>
</evidence>
<dbReference type="EMBL" id="HBUE01012097">
    <property type="protein sequence ID" value="CAG6448971.1"/>
    <property type="molecule type" value="Transcribed_RNA"/>
</dbReference>
<protein>
    <submittedName>
        <fullName evidence="2">(northern house mosquito) hypothetical protein</fullName>
    </submittedName>
</protein>
<organism evidence="2">
    <name type="scientific">Culex pipiens</name>
    <name type="common">House mosquito</name>
    <dbReference type="NCBI Taxonomy" id="7175"/>
    <lineage>
        <taxon>Eukaryota</taxon>
        <taxon>Metazoa</taxon>
        <taxon>Ecdysozoa</taxon>
        <taxon>Arthropoda</taxon>
        <taxon>Hexapoda</taxon>
        <taxon>Insecta</taxon>
        <taxon>Pterygota</taxon>
        <taxon>Neoptera</taxon>
        <taxon>Endopterygota</taxon>
        <taxon>Diptera</taxon>
        <taxon>Nematocera</taxon>
        <taxon>Culicoidea</taxon>
        <taxon>Culicidae</taxon>
        <taxon>Culicinae</taxon>
        <taxon>Culicini</taxon>
        <taxon>Culex</taxon>
        <taxon>Culex</taxon>
    </lineage>
</organism>
<evidence type="ECO:0000313" key="2">
    <source>
        <dbReference type="EMBL" id="CAG6448971.1"/>
    </source>
</evidence>
<name>A0A8D8A6G4_CULPI</name>
<dbReference type="AlphaFoldDB" id="A0A8D8A6G4"/>
<feature type="compositionally biased region" description="Polar residues" evidence="1">
    <location>
        <begin position="25"/>
        <end position="45"/>
    </location>
</feature>
<reference evidence="2" key="1">
    <citation type="submission" date="2021-05" db="EMBL/GenBank/DDBJ databases">
        <authorList>
            <person name="Alioto T."/>
            <person name="Alioto T."/>
            <person name="Gomez Garrido J."/>
        </authorList>
    </citation>
    <scope>NUCLEOTIDE SEQUENCE</scope>
</reference>